<dbReference type="AlphaFoldDB" id="A0A506U3C0"/>
<feature type="compositionally biased region" description="Polar residues" evidence="1">
    <location>
        <begin position="235"/>
        <end position="245"/>
    </location>
</feature>
<evidence type="ECO:0000313" key="3">
    <source>
        <dbReference type="Proteomes" id="UP000320314"/>
    </source>
</evidence>
<dbReference type="Proteomes" id="UP000320314">
    <property type="component" value="Unassembled WGS sequence"/>
</dbReference>
<feature type="region of interest" description="Disordered" evidence="1">
    <location>
        <begin position="230"/>
        <end position="253"/>
    </location>
</feature>
<name>A0A506U3C0_9HYPH</name>
<evidence type="ECO:0000256" key="1">
    <source>
        <dbReference type="SAM" id="MobiDB-lite"/>
    </source>
</evidence>
<organism evidence="2 3">
    <name type="scientific">Pararhizobium mangrovi</name>
    <dbReference type="NCBI Taxonomy" id="2590452"/>
    <lineage>
        <taxon>Bacteria</taxon>
        <taxon>Pseudomonadati</taxon>
        <taxon>Pseudomonadota</taxon>
        <taxon>Alphaproteobacteria</taxon>
        <taxon>Hyphomicrobiales</taxon>
        <taxon>Rhizobiaceae</taxon>
        <taxon>Rhizobium/Agrobacterium group</taxon>
        <taxon>Pararhizobium</taxon>
    </lineage>
</organism>
<gene>
    <name evidence="2" type="ORF">FJU11_15030</name>
</gene>
<protein>
    <submittedName>
        <fullName evidence="2">Uncharacterized protein</fullName>
    </submittedName>
</protein>
<dbReference type="RefSeq" id="WP_141167899.1">
    <property type="nucleotide sequence ID" value="NZ_VHLH01000031.1"/>
</dbReference>
<comment type="caution">
    <text evidence="2">The sequence shown here is derived from an EMBL/GenBank/DDBJ whole genome shotgun (WGS) entry which is preliminary data.</text>
</comment>
<dbReference type="EMBL" id="VHLH01000031">
    <property type="protein sequence ID" value="TPW26387.1"/>
    <property type="molecule type" value="Genomic_DNA"/>
</dbReference>
<keyword evidence="3" id="KW-1185">Reference proteome</keyword>
<sequence>MRALPQPAQATRRAPAMNADTPVTFDGITQPITEWAFDYGIPADLIVTRLDEGMPIEAAITTPMVAVAGQRLPKPPRTRLYTLDGETLSIKEWSERTGIPKSTIAQRLSRGTPLEVAIDREKNPKKNLPHTHDGETLTVAEWAAKSGISYETLSHRIRKGMTIGEALTMQKHAHPPIPKKTGTLTKPTSAKRKRRTVPVENAVTITVGTIRITITTADDDRGVPSNCAISLETGGRSTTQDSVNLDFSERSPE</sequence>
<accession>A0A506U3C0</accession>
<reference evidence="2 3" key="1">
    <citation type="submission" date="2019-06" db="EMBL/GenBank/DDBJ databases">
        <authorList>
            <person name="Li M."/>
        </authorList>
    </citation>
    <scope>NUCLEOTIDE SEQUENCE [LARGE SCALE GENOMIC DNA]</scope>
    <source>
        <strain evidence="2 3">BGMRC6574</strain>
    </source>
</reference>
<proteinExistence type="predicted"/>
<evidence type="ECO:0000313" key="2">
    <source>
        <dbReference type="EMBL" id="TPW26387.1"/>
    </source>
</evidence>
<feature type="region of interest" description="Disordered" evidence="1">
    <location>
        <begin position="173"/>
        <end position="196"/>
    </location>
</feature>
<dbReference type="OrthoDB" id="8410973at2"/>